<evidence type="ECO:0000256" key="1">
    <source>
        <dbReference type="SAM" id="MobiDB-lite"/>
    </source>
</evidence>
<gene>
    <name evidence="4" type="ORF">PHAECO_LOCUS10313</name>
</gene>
<dbReference type="OrthoDB" id="6723241at2759"/>
<feature type="compositionally biased region" description="Polar residues" evidence="1">
    <location>
        <begin position="756"/>
        <end position="765"/>
    </location>
</feature>
<feature type="region of interest" description="Disordered" evidence="1">
    <location>
        <begin position="976"/>
        <end position="1004"/>
    </location>
</feature>
<evidence type="ECO:0000256" key="2">
    <source>
        <dbReference type="SAM" id="Phobius"/>
    </source>
</evidence>
<evidence type="ECO:0000313" key="5">
    <source>
        <dbReference type="Proteomes" id="UP001153737"/>
    </source>
</evidence>
<organism evidence="4 5">
    <name type="scientific">Phaedon cochleariae</name>
    <name type="common">Mustard beetle</name>
    <dbReference type="NCBI Taxonomy" id="80249"/>
    <lineage>
        <taxon>Eukaryota</taxon>
        <taxon>Metazoa</taxon>
        <taxon>Ecdysozoa</taxon>
        <taxon>Arthropoda</taxon>
        <taxon>Hexapoda</taxon>
        <taxon>Insecta</taxon>
        <taxon>Pterygota</taxon>
        <taxon>Neoptera</taxon>
        <taxon>Endopterygota</taxon>
        <taxon>Coleoptera</taxon>
        <taxon>Polyphaga</taxon>
        <taxon>Cucujiformia</taxon>
        <taxon>Chrysomeloidea</taxon>
        <taxon>Chrysomelidae</taxon>
        <taxon>Chrysomelinae</taxon>
        <taxon>Chrysomelini</taxon>
        <taxon>Phaedon</taxon>
    </lineage>
</organism>
<evidence type="ECO:0000313" key="4">
    <source>
        <dbReference type="EMBL" id="CAH1174186.1"/>
    </source>
</evidence>
<feature type="region of interest" description="Disordered" evidence="1">
    <location>
        <begin position="689"/>
        <end position="773"/>
    </location>
</feature>
<feature type="chain" id="PRO_5040302384" evidence="3">
    <location>
        <begin position="26"/>
        <end position="1505"/>
    </location>
</feature>
<proteinExistence type="predicted"/>
<keyword evidence="3" id="KW-0732">Signal</keyword>
<feature type="signal peptide" evidence="3">
    <location>
        <begin position="1"/>
        <end position="25"/>
    </location>
</feature>
<feature type="compositionally biased region" description="Polar residues" evidence="1">
    <location>
        <begin position="701"/>
        <end position="714"/>
    </location>
</feature>
<feature type="compositionally biased region" description="Basic and acidic residues" evidence="1">
    <location>
        <begin position="134"/>
        <end position="149"/>
    </location>
</feature>
<evidence type="ECO:0000256" key="3">
    <source>
        <dbReference type="SAM" id="SignalP"/>
    </source>
</evidence>
<feature type="transmembrane region" description="Helical" evidence="2">
    <location>
        <begin position="1468"/>
        <end position="1487"/>
    </location>
</feature>
<feature type="region of interest" description="Disordered" evidence="1">
    <location>
        <begin position="795"/>
        <end position="815"/>
    </location>
</feature>
<protein>
    <submittedName>
        <fullName evidence="4">Uncharacterized protein</fullName>
    </submittedName>
</protein>
<sequence length="1505" mass="166084">MRGFSWKFVCSGGILTIFCLLEVLASEDAQPLENSNSNLTNILTENLDGHVELSTLDLLPTTDPTHHAHQRKVLRYVMKRPIHRNSTSKINRKEHFSVHTETNPSSQVGFEKNSGDDREVLTDTSKAYSAANDEGDKHQVIDEKYKNNDVEGGNSVEKGSETTGSTTGDKDVQTKKVYELFITKRPIPIRYHTFKVPSQETTTYPNGQNVSKKGRRRKFLENKPHLKHKNHLENYSEATTSISGLSLVLEATDNSSANRTSEYLHEMDATTTEKTEEKQIDLSSHVYPDQDILFTHTGPENDESLFEFTGSTEQDIFGIGQSEQQNVDHPLKKITVSLPKSFSEKESDNMNDVENSEGVTLPTDMTTSFSYFTENTSILPLVEPTEIYLGTDDSLIKITQVDTTTVSPVFSNQSSQINVENVTDTIHYVPRESLSQDTESGITTETTQSSTKNVTIFEENSRVVPNSTTTTASSTISEATENISHNITALEDKSDSTTTLSSVTSGKRKHAHATDTVTVAGGITLISGLDATTTIESAIDEENIRTPESLQSSTRSDVTFSAGLTTEPTVPNTEEMVTVIQVHPDTTKSGSTTTTASSTISEATENILPNITAFEDESDSTTTLSSVTSETRKYDTDTVTVAEGITLIPGIDATTTIESAIEEENISKPESLHSSTRSDVTFSAGLITEPTVSNPDKEKSGSITETTQSSTKNVTIAEENSTVVPNSTTTTASSTISEATENISHNITAPEDESDSTTPLSSVTSETREHASDTVTVAEGLTLIPGIDVTTTIEPALDEENISTAESLQSSTRSDLTFSAELTTEPTVPNAEEMVTVDPSHWYGISNEEGIIKVHSDTEKSENITDVFEDQQIPTKQDIGTTETSVEATTTEEAEEIVTVDPSQWYGITGDDGTINEVPDTSNDDVTAKVSENEVQTTTEIAPVEQDTLFNLNTIGKENGEPVPKPKVKTSYRSDKALPLPDTETDNENDMIYNNRSGDKTRDSATKEISELSTFSTTSTYSTEAGPSESYIKDEATTSSFDSSNTILGNITTVFDQSSEERGTTEYDSSVHSIDTLMKGTQFTSSSVIDHTEDSTKNSITSVLTHEENEQPILMNMTRLSDDEVYDKDAIESTSDFGDAVEDIVTEAVVDSNSISSHSSEDINIGTEQTTDIVQNETINSSTVKDMNSVVILNEENGFKEYTTKANEKEEETTESFTDSFKENLVPTEVKFWINSDEHVLNIVDSDEKETDQEFATSTSSKNLSNKIDESEKVNAINRNKENATSQKEMFLNKNRTVEPMMQEGEHFFENESAYIVRNILGNPANVSIHIQIEDEFEYIPSDVYILEDLENQLLNFTWISANNNINNSLALSLNRTENVYMISTVYLNILKGGAILYLKKDIKSEPQLYNRTKNFNFIIDLSYRNKVTFSNVDFLRIPIDETPNKNIRTGIQQSSEERQNKGNHMEIVIGVIIIVAVLLIIIFLLVEKRRRKTVTKTIDSDKNV</sequence>
<feature type="compositionally biased region" description="Low complexity" evidence="1">
    <location>
        <begin position="719"/>
        <end position="742"/>
    </location>
</feature>
<keyword evidence="2" id="KW-1133">Transmembrane helix</keyword>
<feature type="compositionally biased region" description="Polar residues" evidence="1">
    <location>
        <begin position="99"/>
        <end position="108"/>
    </location>
</feature>
<keyword evidence="2" id="KW-0472">Membrane</keyword>
<feature type="compositionally biased region" description="Low complexity" evidence="1">
    <location>
        <begin position="496"/>
        <end position="505"/>
    </location>
</feature>
<dbReference type="Proteomes" id="UP001153737">
    <property type="component" value="Chromosome 6"/>
</dbReference>
<feature type="region of interest" description="Disordered" evidence="1">
    <location>
        <begin position="342"/>
        <end position="361"/>
    </location>
</feature>
<dbReference type="EMBL" id="OU896712">
    <property type="protein sequence ID" value="CAH1174186.1"/>
    <property type="molecule type" value="Genomic_DNA"/>
</dbReference>
<keyword evidence="2" id="KW-0812">Transmembrane</keyword>
<accession>A0A9P0DNH1</accession>
<feature type="region of interest" description="Disordered" evidence="1">
    <location>
        <begin position="97"/>
        <end position="170"/>
    </location>
</feature>
<reference evidence="4" key="2">
    <citation type="submission" date="2022-10" db="EMBL/GenBank/DDBJ databases">
        <authorList>
            <consortium name="ENA_rothamsted_submissions"/>
            <consortium name="culmorum"/>
            <person name="King R."/>
        </authorList>
    </citation>
    <scope>NUCLEOTIDE SEQUENCE</scope>
</reference>
<feature type="compositionally biased region" description="Polar residues" evidence="1">
    <location>
        <begin position="802"/>
        <end position="815"/>
    </location>
</feature>
<reference evidence="4" key="1">
    <citation type="submission" date="2022-01" db="EMBL/GenBank/DDBJ databases">
        <authorList>
            <person name="King R."/>
        </authorList>
    </citation>
    <scope>NUCLEOTIDE SEQUENCE</scope>
</reference>
<name>A0A9P0DNH1_PHACE</name>
<feature type="region of interest" description="Disordered" evidence="1">
    <location>
        <begin position="492"/>
        <end position="512"/>
    </location>
</feature>
<keyword evidence="5" id="KW-1185">Reference proteome</keyword>